<organism evidence="1 2">
    <name type="scientific">uncultured phage cr151_1</name>
    <dbReference type="NCBI Taxonomy" id="2986406"/>
    <lineage>
        <taxon>Viruses</taxon>
        <taxon>Duplodnaviria</taxon>
        <taxon>Heunggongvirae</taxon>
        <taxon>Uroviricota</taxon>
        <taxon>Caudoviricetes</taxon>
        <taxon>Crassvirales</taxon>
        <taxon>Steigviridae</taxon>
        <taxon>Asinivirinae</taxon>
        <taxon>Kolpuevirus</taxon>
        <taxon>Kolpuevirus coli</taxon>
    </lineage>
</organism>
<evidence type="ECO:0000313" key="1">
    <source>
        <dbReference type="EMBL" id="QWM89377.1"/>
    </source>
</evidence>
<name>A0AAE7RZN7_9CAUD</name>
<keyword evidence="2" id="KW-1185">Reference proteome</keyword>
<dbReference type="Proteomes" id="UP000827406">
    <property type="component" value="Segment"/>
</dbReference>
<reference evidence="1 2" key="1">
    <citation type="submission" date="2021-04" db="EMBL/GenBank/DDBJ databases">
        <authorList>
            <person name="Shkoporov A.N."/>
            <person name="Stockdale S.R."/>
            <person name="Guerin E."/>
            <person name="Ross R.P."/>
            <person name="Hill C."/>
        </authorList>
    </citation>
    <scope>NUCLEOTIDE SEQUENCE [LARGE SCALE GENOMIC DNA]</scope>
    <source>
        <strain evidence="2">cr151_1</strain>
    </source>
</reference>
<dbReference type="KEGG" id="vg:75691845"/>
<evidence type="ECO:0000313" key="2">
    <source>
        <dbReference type="Proteomes" id="UP000827406"/>
    </source>
</evidence>
<dbReference type="GeneID" id="75691845"/>
<gene>
    <name evidence="1" type="primary">gp_16041</name>
</gene>
<protein>
    <submittedName>
        <fullName evidence="1">Uncharacterized protein</fullName>
    </submittedName>
</protein>
<dbReference type="RefSeq" id="YP_010358949.1">
    <property type="nucleotide sequence ID" value="NC_062768.1"/>
</dbReference>
<accession>A0AAE7RZN7</accession>
<proteinExistence type="predicted"/>
<dbReference type="EMBL" id="MZ130478">
    <property type="protein sequence ID" value="QWM89377.1"/>
    <property type="molecule type" value="Genomic_DNA"/>
</dbReference>
<sequence length="52" mass="5935">MTDMERYVVIEDFNGNINLVVDEDTGLTKVFDTYEEALSESKDYQSGIVVKL</sequence>